<feature type="coiled-coil region" evidence="2">
    <location>
        <begin position="677"/>
        <end position="727"/>
    </location>
</feature>
<organism evidence="4 5">
    <name type="scientific">Butyrivibrio hungatei</name>
    <dbReference type="NCBI Taxonomy" id="185008"/>
    <lineage>
        <taxon>Bacteria</taxon>
        <taxon>Bacillati</taxon>
        <taxon>Bacillota</taxon>
        <taxon>Clostridia</taxon>
        <taxon>Lachnospirales</taxon>
        <taxon>Lachnospiraceae</taxon>
        <taxon>Butyrivibrio</taxon>
    </lineage>
</organism>
<protein>
    <submittedName>
        <fullName evidence="4">Uncharacterized protein</fullName>
    </submittedName>
</protein>
<dbReference type="InterPro" id="IPR019734">
    <property type="entry name" value="TPR_rpt"/>
</dbReference>
<feature type="region of interest" description="Disordered" evidence="3">
    <location>
        <begin position="748"/>
        <end position="878"/>
    </location>
</feature>
<dbReference type="Proteomes" id="UP000183047">
    <property type="component" value="Unassembled WGS sequence"/>
</dbReference>
<sequence length="1122" mass="127619">MDKVEYKIRADEIKALIGEGRFAEAVKIADTIDWKRVKSVAMLCTISDLYKINRRFEESRDILLMAYDRHPTGRAIVYSLCELAIKMGEFVQAVEYYKEFVRIAPRDTGRYILQYKLYEAQEVSLEERIAVLEEFKKHDYREKWVYELAYLYHRIGLTTECIETCDEMFLWLGDGNYVMKALELKALHEPLSPEQQDRYIRYKQKHGGYIDRSIAYNKEDPAQNRMPQNMQQSQVFGQDTREIPPVSNDVEIKAPSVDVSAYNTMNLQAALAEELKPYIGNDQPQAPVQQTSFAQQAEATQYQTGYAAQPEAAQYQQGYAPQPEAAQYQGFAQPGYPQQQPGFSQYQTGYEQQQDVPQYPASYAQQLDAMQYRQSYAQQAETAQYQQSFAQQAETEQYGQSFAQQAEAEQYAQSFAQQAEAEQYGQSFAQQQETAQSQDNFASQPETPQQSGFAQYQEEMAQPKPDTMGVQQVYENTTFAEEMAESLEPEIFDDDENDGSFSRVGGTIGEPTPGGIEEVFFDTHEIHVPEQEPVFKPAPEVRNEVPMQEQSSDIAEIAQEETSGFFDLEDVPDEQPSFSATYETRPLEEEVPGAVIHPNGSYSMQNVRTNANVNENSNSDANVADADENGNGLDNILSQDYDGQIKLAVEPDPVVEKQITGQISISEYIQNWEQFKKDQQERQLESVKKKVSDQTGDLFADYDEIAKAGLQEKIEKAISDAIKKEKQKRASGRGDWSRDNADIIDEAVDEVINNAEQGVDSSFEKIDEEEPAKEPEKKKDRFAREDFGTPQSKVKLEKEPEEAAHEDDSESPQNRGRNRNSDRRPQGQRPERVERPERTERADVQRNESQDGTQGAKKKLKKHNSGNREFEERIRKMTPEEKELFGPYIHHKKSRRQIIKAIDNMSMDAFSGNVIVTGDEGAGTINLAKGLIRVVQASNSVFNGKVAKVAANTLNKRGPAAIFDKLANGALVVQRAADLLPDTAAELIKILKEQKKGIIIVMEDTKEDMDRFLDSNPDYKESFSVRVDIEALDDESLVAYAKQYALEKEYAIDNLGILALHTKISESQTLYHDVTISEVRDMVDEAIENAERRSVSHFVDLIARKRYDENDMIILREKDFMH</sequence>
<dbReference type="Gene3D" id="1.25.40.10">
    <property type="entry name" value="Tetratricopeptide repeat domain"/>
    <property type="match status" value="1"/>
</dbReference>
<dbReference type="PROSITE" id="PS50005">
    <property type="entry name" value="TPR"/>
    <property type="match status" value="1"/>
</dbReference>
<proteinExistence type="predicted"/>
<feature type="compositionally biased region" description="Basic and acidic residues" evidence="3">
    <location>
        <begin position="819"/>
        <end position="849"/>
    </location>
</feature>
<name>A0A1G5FKQ0_9FIRM</name>
<keyword evidence="1" id="KW-0802">TPR repeat</keyword>
<gene>
    <name evidence="4" type="ORF">SAMN02910451_02450</name>
</gene>
<dbReference type="EMBL" id="FMUR01000015">
    <property type="protein sequence ID" value="SCY39737.1"/>
    <property type="molecule type" value="Genomic_DNA"/>
</dbReference>
<evidence type="ECO:0000256" key="1">
    <source>
        <dbReference type="PROSITE-ProRule" id="PRU00339"/>
    </source>
</evidence>
<dbReference type="OrthoDB" id="9760891at2"/>
<feature type="repeat" description="TPR" evidence="1">
    <location>
        <begin position="74"/>
        <end position="107"/>
    </location>
</feature>
<accession>A0A1G5FKQ0</accession>
<feature type="compositionally biased region" description="Polar residues" evidence="3">
    <location>
        <begin position="336"/>
        <end position="355"/>
    </location>
</feature>
<feature type="compositionally biased region" description="Basic residues" evidence="3">
    <location>
        <begin position="856"/>
        <end position="865"/>
    </location>
</feature>
<dbReference type="AlphaFoldDB" id="A0A1G5FKQ0"/>
<dbReference type="SUPFAM" id="SSF48452">
    <property type="entry name" value="TPR-like"/>
    <property type="match status" value="1"/>
</dbReference>
<keyword evidence="2" id="KW-0175">Coiled coil</keyword>
<evidence type="ECO:0000256" key="3">
    <source>
        <dbReference type="SAM" id="MobiDB-lite"/>
    </source>
</evidence>
<evidence type="ECO:0000313" key="5">
    <source>
        <dbReference type="Proteomes" id="UP000183047"/>
    </source>
</evidence>
<feature type="compositionally biased region" description="Basic and acidic residues" evidence="3">
    <location>
        <begin position="866"/>
        <end position="878"/>
    </location>
</feature>
<dbReference type="RefSeq" id="WP_074462909.1">
    <property type="nucleotide sequence ID" value="NZ_FMUR01000015.1"/>
</dbReference>
<evidence type="ECO:0000256" key="2">
    <source>
        <dbReference type="SAM" id="Coils"/>
    </source>
</evidence>
<feature type="compositionally biased region" description="Polar residues" evidence="3">
    <location>
        <begin position="425"/>
        <end position="454"/>
    </location>
</feature>
<keyword evidence="5" id="KW-1185">Reference proteome</keyword>
<feature type="region of interest" description="Disordered" evidence="3">
    <location>
        <begin position="332"/>
        <end position="355"/>
    </location>
</feature>
<reference evidence="5" key="1">
    <citation type="submission" date="2016-10" db="EMBL/GenBank/DDBJ databases">
        <authorList>
            <person name="Varghese N."/>
            <person name="Submissions S."/>
        </authorList>
    </citation>
    <scope>NUCLEOTIDE SEQUENCE [LARGE SCALE GENOMIC DNA]</scope>
    <source>
        <strain evidence="5">XBD2006</strain>
    </source>
</reference>
<evidence type="ECO:0000313" key="4">
    <source>
        <dbReference type="EMBL" id="SCY39737.1"/>
    </source>
</evidence>
<feature type="region of interest" description="Disordered" evidence="3">
    <location>
        <begin position="422"/>
        <end position="464"/>
    </location>
</feature>
<feature type="compositionally biased region" description="Basic and acidic residues" evidence="3">
    <location>
        <begin position="772"/>
        <end position="787"/>
    </location>
</feature>
<feature type="compositionally biased region" description="Basic and acidic residues" evidence="3">
    <location>
        <begin position="794"/>
        <end position="803"/>
    </location>
</feature>
<dbReference type="InterPro" id="IPR011990">
    <property type="entry name" value="TPR-like_helical_dom_sf"/>
</dbReference>